<dbReference type="InterPro" id="IPR000160">
    <property type="entry name" value="GGDEF_dom"/>
</dbReference>
<dbReference type="SMART" id="SM00448">
    <property type="entry name" value="REC"/>
    <property type="match status" value="1"/>
</dbReference>
<evidence type="ECO:0000313" key="6">
    <source>
        <dbReference type="EMBL" id="VEP15532.1"/>
    </source>
</evidence>
<evidence type="ECO:0000256" key="1">
    <source>
        <dbReference type="PROSITE-ProRule" id="PRU00169"/>
    </source>
</evidence>
<dbReference type="InterPro" id="IPR043128">
    <property type="entry name" value="Rev_trsase/Diguanyl_cyclase"/>
</dbReference>
<dbReference type="Gene3D" id="3.40.50.2300">
    <property type="match status" value="1"/>
</dbReference>
<reference evidence="6 7" key="1">
    <citation type="submission" date="2019-01" db="EMBL/GenBank/DDBJ databases">
        <authorList>
            <person name="Brito A."/>
        </authorList>
    </citation>
    <scope>NUCLEOTIDE SEQUENCE [LARGE SCALE GENOMIC DNA]</scope>
    <source>
        <strain evidence="6">1</strain>
    </source>
</reference>
<dbReference type="SUPFAM" id="SSF141868">
    <property type="entry name" value="EAL domain-like"/>
    <property type="match status" value="1"/>
</dbReference>
<dbReference type="PANTHER" id="PTHR44757:SF2">
    <property type="entry name" value="BIOFILM ARCHITECTURE MAINTENANCE PROTEIN MBAA"/>
    <property type="match status" value="1"/>
</dbReference>
<gene>
    <name evidence="6" type="ORF">H1P_3430003</name>
</gene>
<sequence>MNSILVVDDIADNLRILSNTLDQQGYIVRCAKNGTTALKVAQKVLPDLILLDIKMPEMDGYTVCQKLKANPTTKEIPVIFLSALDDVLDKVKAFEVGGVDYITKPFQVEEVFIRVKNQLALQSAKAEVTQLNQQLTQLNQQLEQKIRARTAELQTANQKLEIINQELQQEIKERQKAEQKLVRDALHDGLTGLPNRNLLMDRIERSLQMTKRNPNYLFALLFIDLDRFKVINDSQGHLIGDRLLIEISQLLAKDLRDGDTLARLGGDEFVILLDNIKHLTDATKVADRIKKQLQSSFNLEGQTVFTSASIGIALSATGYDNSSQILRDADIAMYRAKAKGKACYEVFDQAMYLETLKAIELESDLRLALKRNEFTLHYQPIVSLKENTLIGFEALIRWQHPQKGFISPVDFIPVAEDTGLIIPIGDWVLKEACQQLRTWQQKFAALPQINSLTISVNIASQQIQEANFIEKLERVLAETGLDGNCLILEITERVLVDSGQNTNNTLAEIKRRNIKLSIDDFGTGYSSLSYLRRLPIDNLKIDRSFVENINSNAESFEIVKTIITLAHTLQLKAIAEGVETREQVNQLKTLGCESAQGYLFAKPLAVKNLESTIFIIYH</sequence>
<name>A0A563VVR9_9CYAN</name>
<dbReference type="SUPFAM" id="SSF52172">
    <property type="entry name" value="CheY-like"/>
    <property type="match status" value="1"/>
</dbReference>
<dbReference type="PROSITE" id="PS50883">
    <property type="entry name" value="EAL"/>
    <property type="match status" value="1"/>
</dbReference>
<feature type="modified residue" description="4-aspartylphosphate" evidence="1">
    <location>
        <position position="52"/>
    </location>
</feature>
<dbReference type="SMART" id="SM00052">
    <property type="entry name" value="EAL"/>
    <property type="match status" value="1"/>
</dbReference>
<feature type="coiled-coil region" evidence="2">
    <location>
        <begin position="121"/>
        <end position="184"/>
    </location>
</feature>
<accession>A0A563VVR9</accession>
<dbReference type="FunFam" id="3.20.20.450:FF:000001">
    <property type="entry name" value="Cyclic di-GMP phosphodiesterase yahA"/>
    <property type="match status" value="1"/>
</dbReference>
<dbReference type="FunFam" id="3.30.70.270:FF:000001">
    <property type="entry name" value="Diguanylate cyclase domain protein"/>
    <property type="match status" value="1"/>
</dbReference>
<dbReference type="PROSITE" id="PS50887">
    <property type="entry name" value="GGDEF"/>
    <property type="match status" value="1"/>
</dbReference>
<dbReference type="Gene3D" id="3.20.20.450">
    <property type="entry name" value="EAL domain"/>
    <property type="match status" value="1"/>
</dbReference>
<proteinExistence type="predicted"/>
<evidence type="ECO:0000259" key="5">
    <source>
        <dbReference type="PROSITE" id="PS50887"/>
    </source>
</evidence>
<feature type="domain" description="Response regulatory" evidence="3">
    <location>
        <begin position="3"/>
        <end position="119"/>
    </location>
</feature>
<dbReference type="CDD" id="cd01948">
    <property type="entry name" value="EAL"/>
    <property type="match status" value="1"/>
</dbReference>
<feature type="domain" description="EAL" evidence="4">
    <location>
        <begin position="358"/>
        <end position="617"/>
    </location>
</feature>
<evidence type="ECO:0000259" key="4">
    <source>
        <dbReference type="PROSITE" id="PS50883"/>
    </source>
</evidence>
<dbReference type="InterPro" id="IPR011006">
    <property type="entry name" value="CheY-like_superfamily"/>
</dbReference>
<keyword evidence="1" id="KW-0597">Phosphoprotein</keyword>
<dbReference type="CDD" id="cd01949">
    <property type="entry name" value="GGDEF"/>
    <property type="match status" value="1"/>
</dbReference>
<dbReference type="Pfam" id="PF00990">
    <property type="entry name" value="GGDEF"/>
    <property type="match status" value="1"/>
</dbReference>
<dbReference type="InterPro" id="IPR052155">
    <property type="entry name" value="Biofilm_reg_signaling"/>
</dbReference>
<dbReference type="PANTHER" id="PTHR44757">
    <property type="entry name" value="DIGUANYLATE CYCLASE DGCP"/>
    <property type="match status" value="1"/>
</dbReference>
<evidence type="ECO:0000259" key="3">
    <source>
        <dbReference type="PROSITE" id="PS50110"/>
    </source>
</evidence>
<dbReference type="NCBIfam" id="TIGR00254">
    <property type="entry name" value="GGDEF"/>
    <property type="match status" value="1"/>
</dbReference>
<dbReference type="InterPro" id="IPR035919">
    <property type="entry name" value="EAL_sf"/>
</dbReference>
<dbReference type="Gene3D" id="3.30.70.270">
    <property type="match status" value="1"/>
</dbReference>
<keyword evidence="7" id="KW-1185">Reference proteome</keyword>
<dbReference type="InterPro" id="IPR029787">
    <property type="entry name" value="Nucleotide_cyclase"/>
</dbReference>
<dbReference type="RefSeq" id="WP_144874300.1">
    <property type="nucleotide sequence ID" value="NZ_LR214080.1"/>
</dbReference>
<dbReference type="GO" id="GO:0000160">
    <property type="term" value="P:phosphorelay signal transduction system"/>
    <property type="evidence" value="ECO:0007669"/>
    <property type="project" value="InterPro"/>
</dbReference>
<protein>
    <submittedName>
        <fullName evidence="6">Response regulator receiver modulated diguanylate cyclase/phosphodiesterase</fullName>
    </submittedName>
</protein>
<dbReference type="InterPro" id="IPR001789">
    <property type="entry name" value="Sig_transdc_resp-reg_receiver"/>
</dbReference>
<dbReference type="Proteomes" id="UP000320055">
    <property type="component" value="Unassembled WGS sequence"/>
</dbReference>
<keyword evidence="2" id="KW-0175">Coiled coil</keyword>
<dbReference type="EMBL" id="CAACVJ010000272">
    <property type="protein sequence ID" value="VEP15532.1"/>
    <property type="molecule type" value="Genomic_DNA"/>
</dbReference>
<dbReference type="CDD" id="cd19920">
    <property type="entry name" value="REC_PA4781-like"/>
    <property type="match status" value="1"/>
</dbReference>
<dbReference type="OrthoDB" id="543801at2"/>
<feature type="domain" description="GGDEF" evidence="5">
    <location>
        <begin position="216"/>
        <end position="349"/>
    </location>
</feature>
<dbReference type="Pfam" id="PF00072">
    <property type="entry name" value="Response_reg"/>
    <property type="match status" value="1"/>
</dbReference>
<evidence type="ECO:0000256" key="2">
    <source>
        <dbReference type="SAM" id="Coils"/>
    </source>
</evidence>
<dbReference type="AlphaFoldDB" id="A0A563VVR9"/>
<dbReference type="SMART" id="SM00267">
    <property type="entry name" value="GGDEF"/>
    <property type="match status" value="1"/>
</dbReference>
<dbReference type="PROSITE" id="PS50110">
    <property type="entry name" value="RESPONSE_REGULATORY"/>
    <property type="match status" value="1"/>
</dbReference>
<organism evidence="6 7">
    <name type="scientific">Hyella patelloides LEGE 07179</name>
    <dbReference type="NCBI Taxonomy" id="945734"/>
    <lineage>
        <taxon>Bacteria</taxon>
        <taxon>Bacillati</taxon>
        <taxon>Cyanobacteriota</taxon>
        <taxon>Cyanophyceae</taxon>
        <taxon>Pleurocapsales</taxon>
        <taxon>Hyellaceae</taxon>
        <taxon>Hyella</taxon>
    </lineage>
</organism>
<evidence type="ECO:0000313" key="7">
    <source>
        <dbReference type="Proteomes" id="UP000320055"/>
    </source>
</evidence>
<dbReference type="InterPro" id="IPR001633">
    <property type="entry name" value="EAL_dom"/>
</dbReference>
<dbReference type="SUPFAM" id="SSF55073">
    <property type="entry name" value="Nucleotide cyclase"/>
    <property type="match status" value="1"/>
</dbReference>
<dbReference type="Pfam" id="PF00563">
    <property type="entry name" value="EAL"/>
    <property type="match status" value="1"/>
</dbReference>